<organism evidence="7 8">
    <name type="scientific">Dendrothele bispora (strain CBS 962.96)</name>
    <dbReference type="NCBI Taxonomy" id="1314807"/>
    <lineage>
        <taxon>Eukaryota</taxon>
        <taxon>Fungi</taxon>
        <taxon>Dikarya</taxon>
        <taxon>Basidiomycota</taxon>
        <taxon>Agaricomycotina</taxon>
        <taxon>Agaricomycetes</taxon>
        <taxon>Agaricomycetidae</taxon>
        <taxon>Agaricales</taxon>
        <taxon>Agaricales incertae sedis</taxon>
        <taxon>Dendrothele</taxon>
    </lineage>
</organism>
<dbReference type="PANTHER" id="PTHR45992">
    <property type="entry name" value="EUKARYOTIC ELONGATION FACTOR 2 KINASE-RELATED"/>
    <property type="match status" value="1"/>
</dbReference>
<keyword evidence="1" id="KW-0723">Serine/threonine-protein kinase</keyword>
<dbReference type="PANTHER" id="PTHR45992:SF2">
    <property type="entry name" value="EUKARYOTIC ELONGATION FACTOR 2 KINASE"/>
    <property type="match status" value="1"/>
</dbReference>
<dbReference type="CDD" id="cd04515">
    <property type="entry name" value="Alpha_kinase"/>
    <property type="match status" value="1"/>
</dbReference>
<reference evidence="7 8" key="1">
    <citation type="journal article" date="2019" name="Nat. Ecol. Evol.">
        <title>Megaphylogeny resolves global patterns of mushroom evolution.</title>
        <authorList>
            <person name="Varga T."/>
            <person name="Krizsan K."/>
            <person name="Foldi C."/>
            <person name="Dima B."/>
            <person name="Sanchez-Garcia M."/>
            <person name="Sanchez-Ramirez S."/>
            <person name="Szollosi G.J."/>
            <person name="Szarkandi J.G."/>
            <person name="Papp V."/>
            <person name="Albert L."/>
            <person name="Andreopoulos W."/>
            <person name="Angelini C."/>
            <person name="Antonin V."/>
            <person name="Barry K.W."/>
            <person name="Bougher N.L."/>
            <person name="Buchanan P."/>
            <person name="Buyck B."/>
            <person name="Bense V."/>
            <person name="Catcheside P."/>
            <person name="Chovatia M."/>
            <person name="Cooper J."/>
            <person name="Damon W."/>
            <person name="Desjardin D."/>
            <person name="Finy P."/>
            <person name="Geml J."/>
            <person name="Haridas S."/>
            <person name="Hughes K."/>
            <person name="Justo A."/>
            <person name="Karasinski D."/>
            <person name="Kautmanova I."/>
            <person name="Kiss B."/>
            <person name="Kocsube S."/>
            <person name="Kotiranta H."/>
            <person name="LaButti K.M."/>
            <person name="Lechner B.E."/>
            <person name="Liimatainen K."/>
            <person name="Lipzen A."/>
            <person name="Lukacs Z."/>
            <person name="Mihaltcheva S."/>
            <person name="Morgado L.N."/>
            <person name="Niskanen T."/>
            <person name="Noordeloos M.E."/>
            <person name="Ohm R.A."/>
            <person name="Ortiz-Santana B."/>
            <person name="Ovrebo C."/>
            <person name="Racz N."/>
            <person name="Riley R."/>
            <person name="Savchenko A."/>
            <person name="Shiryaev A."/>
            <person name="Soop K."/>
            <person name="Spirin V."/>
            <person name="Szebenyi C."/>
            <person name="Tomsovsky M."/>
            <person name="Tulloss R.E."/>
            <person name="Uehling J."/>
            <person name="Grigoriev I.V."/>
            <person name="Vagvolgyi C."/>
            <person name="Papp T."/>
            <person name="Martin F.M."/>
            <person name="Miettinen O."/>
            <person name="Hibbett D.S."/>
            <person name="Nagy L.G."/>
        </authorList>
    </citation>
    <scope>NUCLEOTIDE SEQUENCE [LARGE SCALE GENOMIC DNA]</scope>
    <source>
        <strain evidence="7 8">CBS 962.96</strain>
    </source>
</reference>
<dbReference type="OrthoDB" id="2744370at2759"/>
<dbReference type="GO" id="GO:0004674">
    <property type="term" value="F:protein serine/threonine kinase activity"/>
    <property type="evidence" value="ECO:0007669"/>
    <property type="project" value="UniProtKB-KW"/>
</dbReference>
<feature type="domain" description="Alpha-type protein kinase" evidence="6">
    <location>
        <begin position="1"/>
        <end position="105"/>
    </location>
</feature>
<dbReference type="GO" id="GO:0031037">
    <property type="term" value="P:myosin II filament disassembly"/>
    <property type="evidence" value="ECO:0007669"/>
    <property type="project" value="TreeGrafter"/>
</dbReference>
<evidence type="ECO:0000313" key="8">
    <source>
        <dbReference type="Proteomes" id="UP000297245"/>
    </source>
</evidence>
<keyword evidence="3" id="KW-0547">Nucleotide-binding</keyword>
<dbReference type="GO" id="GO:1903013">
    <property type="term" value="P:response to differentiation-inducing factor 1"/>
    <property type="evidence" value="ECO:0007669"/>
    <property type="project" value="TreeGrafter"/>
</dbReference>
<evidence type="ECO:0000313" key="7">
    <source>
        <dbReference type="EMBL" id="THU99219.1"/>
    </source>
</evidence>
<keyword evidence="2" id="KW-0808">Transferase</keyword>
<dbReference type="PROSITE" id="PS51158">
    <property type="entry name" value="ALPHA_KINASE"/>
    <property type="match status" value="1"/>
</dbReference>
<name>A0A4S8M9Y3_DENBC</name>
<dbReference type="EMBL" id="ML179123">
    <property type="protein sequence ID" value="THU99219.1"/>
    <property type="molecule type" value="Genomic_DNA"/>
</dbReference>
<feature type="non-terminal residue" evidence="7">
    <location>
        <position position="1"/>
    </location>
</feature>
<sequence length="115" mass="12970">WLIEPRRTNEVTKYSGTMQQVNKNTLPFLTMNAFAHFIHYWTHGQMVFVDLQGSPTKDGQVLFDPMVHTKNGNSCLGDLGIEGIAQFVQCHQCNHICQTLQLPVLKKSGPQGEVE</sequence>
<evidence type="ECO:0000256" key="4">
    <source>
        <dbReference type="ARBA" id="ARBA00022777"/>
    </source>
</evidence>
<gene>
    <name evidence="7" type="ORF">K435DRAFT_564326</name>
</gene>
<keyword evidence="5" id="KW-0067">ATP-binding</keyword>
<evidence type="ECO:0000256" key="5">
    <source>
        <dbReference type="ARBA" id="ARBA00022840"/>
    </source>
</evidence>
<dbReference type="InterPro" id="IPR004166">
    <property type="entry name" value="a-kinase_dom"/>
</dbReference>
<keyword evidence="8" id="KW-1185">Reference proteome</keyword>
<dbReference type="GO" id="GO:0005524">
    <property type="term" value="F:ATP binding"/>
    <property type="evidence" value="ECO:0007669"/>
    <property type="project" value="UniProtKB-KW"/>
</dbReference>
<dbReference type="Gene3D" id="3.20.200.10">
    <property type="entry name" value="MHCK/EF2 kinase"/>
    <property type="match status" value="1"/>
</dbReference>
<accession>A0A4S8M9Y3</accession>
<evidence type="ECO:0000256" key="1">
    <source>
        <dbReference type="ARBA" id="ARBA00022527"/>
    </source>
</evidence>
<dbReference type="Proteomes" id="UP000297245">
    <property type="component" value="Unassembled WGS sequence"/>
</dbReference>
<proteinExistence type="predicted"/>
<dbReference type="InterPro" id="IPR051852">
    <property type="entry name" value="Alpha-type_PK"/>
</dbReference>
<dbReference type="InterPro" id="IPR011009">
    <property type="entry name" value="Kinase-like_dom_sf"/>
</dbReference>
<dbReference type="Pfam" id="PF02816">
    <property type="entry name" value="Alpha_kinase"/>
    <property type="match status" value="1"/>
</dbReference>
<keyword evidence="4 7" id="KW-0418">Kinase</keyword>
<evidence type="ECO:0000256" key="2">
    <source>
        <dbReference type="ARBA" id="ARBA00022679"/>
    </source>
</evidence>
<evidence type="ECO:0000259" key="6">
    <source>
        <dbReference type="PROSITE" id="PS51158"/>
    </source>
</evidence>
<feature type="non-terminal residue" evidence="7">
    <location>
        <position position="115"/>
    </location>
</feature>
<protein>
    <submittedName>
        <fullName evidence="7">Kinase-like protein</fullName>
    </submittedName>
</protein>
<dbReference type="SUPFAM" id="SSF56112">
    <property type="entry name" value="Protein kinase-like (PK-like)"/>
    <property type="match status" value="1"/>
</dbReference>
<dbReference type="AlphaFoldDB" id="A0A4S8M9Y3"/>
<evidence type="ECO:0000256" key="3">
    <source>
        <dbReference type="ARBA" id="ARBA00022741"/>
    </source>
</evidence>